<protein>
    <submittedName>
        <fullName evidence="2">Uncharacterized protein</fullName>
    </submittedName>
</protein>
<accession>A0A6C0BQC7</accession>
<feature type="region of interest" description="Disordered" evidence="1">
    <location>
        <begin position="1"/>
        <end position="26"/>
    </location>
</feature>
<organism evidence="2">
    <name type="scientific">viral metagenome</name>
    <dbReference type="NCBI Taxonomy" id="1070528"/>
    <lineage>
        <taxon>unclassified sequences</taxon>
        <taxon>metagenomes</taxon>
        <taxon>organismal metagenomes</taxon>
    </lineage>
</organism>
<reference evidence="2" key="1">
    <citation type="journal article" date="2020" name="Nature">
        <title>Giant virus diversity and host interactions through global metagenomics.</title>
        <authorList>
            <person name="Schulz F."/>
            <person name="Roux S."/>
            <person name="Paez-Espino D."/>
            <person name="Jungbluth S."/>
            <person name="Walsh D.A."/>
            <person name="Denef V.J."/>
            <person name="McMahon K.D."/>
            <person name="Konstantinidis K.T."/>
            <person name="Eloe-Fadrosh E.A."/>
            <person name="Kyrpides N.C."/>
            <person name="Woyke T."/>
        </authorList>
    </citation>
    <scope>NUCLEOTIDE SEQUENCE</scope>
    <source>
        <strain evidence="2">GVMAG-M-3300018416-26</strain>
    </source>
</reference>
<dbReference type="EMBL" id="MN739218">
    <property type="protein sequence ID" value="QHS94260.1"/>
    <property type="molecule type" value="Genomic_DNA"/>
</dbReference>
<dbReference type="AlphaFoldDB" id="A0A6C0BQC7"/>
<proteinExistence type="predicted"/>
<evidence type="ECO:0000313" key="2">
    <source>
        <dbReference type="EMBL" id="QHS94260.1"/>
    </source>
</evidence>
<sequence>MSCNQCDENPKLSSKTNNSVAQTKTDNKQTLASCPFRMADGRNFTDYRTQCTLDHQRKTKKNFKSSYEERQFMIHNASNMIQDNVSLSEKMNECSGCYSTNVPGTMLPERNMVQCNDKKCNFTENNHSGLGTGRNYN</sequence>
<name>A0A6C0BQC7_9ZZZZ</name>
<evidence type="ECO:0000256" key="1">
    <source>
        <dbReference type="SAM" id="MobiDB-lite"/>
    </source>
</evidence>